<comment type="caution">
    <text evidence="1">The sequence shown here is derived from an EMBL/GenBank/DDBJ whole genome shotgun (WGS) entry which is preliminary data.</text>
</comment>
<reference evidence="2" key="1">
    <citation type="submission" date="2023-07" db="EMBL/GenBank/DDBJ databases">
        <title>Molecular identification of indigenous halophilic bacteria isolated from red sea cost, biodegradation of synthetic dyes and assessment of degraded metabolite toxicity.</title>
        <authorList>
            <person name="Chaieb K."/>
            <person name="Altayb H.N."/>
        </authorList>
    </citation>
    <scope>NUCLEOTIDE SEQUENCE [LARGE SCALE GENOMIC DNA]</scope>
    <source>
        <strain evidence="2">K20</strain>
    </source>
</reference>
<protein>
    <submittedName>
        <fullName evidence="1">DUF4144 domain-containing protein</fullName>
    </submittedName>
</protein>
<sequence length="101" mass="11360">MKTINKIIWAAVIHLSGDDELIAVADEDTLAPLLGWRYTEQDRLIDADGRCFVLTPELGFANHSISVNEASELVQKHTFNEGQVCVTKIFFNTIKDAWRAI</sequence>
<gene>
    <name evidence="1" type="ORF">LDJ79_20710</name>
</gene>
<name>A0ABS7YWE9_9VIBR</name>
<organism evidence="1 2">
    <name type="scientific">Vibrio tritonius</name>
    <dbReference type="NCBI Taxonomy" id="1435069"/>
    <lineage>
        <taxon>Bacteria</taxon>
        <taxon>Pseudomonadati</taxon>
        <taxon>Pseudomonadota</taxon>
        <taxon>Gammaproteobacteria</taxon>
        <taxon>Vibrionales</taxon>
        <taxon>Vibrionaceae</taxon>
        <taxon>Vibrio</taxon>
    </lineage>
</organism>
<evidence type="ECO:0000313" key="1">
    <source>
        <dbReference type="EMBL" id="MCA2018549.1"/>
    </source>
</evidence>
<dbReference type="Pfam" id="PF13642">
    <property type="entry name" value="DUF4144"/>
    <property type="match status" value="1"/>
</dbReference>
<dbReference type="InterPro" id="IPR025284">
    <property type="entry name" value="DUF4144"/>
</dbReference>
<accession>A0ABS7YWE9</accession>
<keyword evidence="2" id="KW-1185">Reference proteome</keyword>
<dbReference type="EMBL" id="JAIWIU010000181">
    <property type="protein sequence ID" value="MCA2018549.1"/>
    <property type="molecule type" value="Genomic_DNA"/>
</dbReference>
<evidence type="ECO:0000313" key="2">
    <source>
        <dbReference type="Proteomes" id="UP001199044"/>
    </source>
</evidence>
<dbReference type="RefSeq" id="WP_225251922.1">
    <property type="nucleotide sequence ID" value="NZ_JAIWIU010000181.1"/>
</dbReference>
<dbReference type="Gene3D" id="2.40.10.320">
    <property type="entry name" value="Uncharacterised protein PF13642 yp_926445, N-terminal domain"/>
    <property type="match status" value="1"/>
</dbReference>
<dbReference type="Proteomes" id="UP001199044">
    <property type="component" value="Unassembled WGS sequence"/>
</dbReference>
<proteinExistence type="predicted"/>